<feature type="compositionally biased region" description="Basic and acidic residues" evidence="1">
    <location>
        <begin position="73"/>
        <end position="82"/>
    </location>
</feature>
<protein>
    <submittedName>
        <fullName evidence="2">Uncharacterized protein</fullName>
    </submittedName>
</protein>
<proteinExistence type="predicted"/>
<feature type="non-terminal residue" evidence="2">
    <location>
        <position position="1"/>
    </location>
</feature>
<organism evidence="2">
    <name type="scientific">Tetraselmis sp. GSL018</name>
    <dbReference type="NCBI Taxonomy" id="582737"/>
    <lineage>
        <taxon>Eukaryota</taxon>
        <taxon>Viridiplantae</taxon>
        <taxon>Chlorophyta</taxon>
        <taxon>core chlorophytes</taxon>
        <taxon>Chlorodendrophyceae</taxon>
        <taxon>Chlorodendrales</taxon>
        <taxon>Chlorodendraceae</taxon>
        <taxon>Tetraselmis</taxon>
    </lineage>
</organism>
<name>A0A061SBB2_9CHLO</name>
<evidence type="ECO:0000256" key="1">
    <source>
        <dbReference type="SAM" id="MobiDB-lite"/>
    </source>
</evidence>
<gene>
    <name evidence="2" type="ORF">TSPGSL018_10957</name>
</gene>
<feature type="region of interest" description="Disordered" evidence="1">
    <location>
        <begin position="27"/>
        <end position="101"/>
    </location>
</feature>
<evidence type="ECO:0000313" key="2">
    <source>
        <dbReference type="EMBL" id="JAC80140.1"/>
    </source>
</evidence>
<feature type="compositionally biased region" description="Basic and acidic residues" evidence="1">
    <location>
        <begin position="38"/>
        <end position="48"/>
    </location>
</feature>
<reference evidence="2" key="1">
    <citation type="submission" date="2014-05" db="EMBL/GenBank/DDBJ databases">
        <title>The transcriptome of the halophilic microalga Tetraselmis sp. GSL018 isolated from the Great Salt Lake, Utah.</title>
        <authorList>
            <person name="Jinkerson R.E."/>
            <person name="D'Adamo S."/>
            <person name="Posewitz M.C."/>
        </authorList>
    </citation>
    <scope>NUCLEOTIDE SEQUENCE</scope>
    <source>
        <strain evidence="2">GSL018</strain>
    </source>
</reference>
<feature type="compositionally biased region" description="Basic residues" evidence="1">
    <location>
        <begin position="83"/>
        <end position="92"/>
    </location>
</feature>
<dbReference type="AlphaFoldDB" id="A0A061SBB2"/>
<sequence length="101" mass="11387">RVKTESGKRVAAKGNAAGIYKKWVRSSKRRIPTAGQSEDPKATNENHLKKSHDRFKFGGRNSVNSTPSGGKRMPREELQSKDKIRKQRKLKAKQKERSGKG</sequence>
<accession>A0A061SBB2</accession>
<dbReference type="EMBL" id="GBEZ01005137">
    <property type="protein sequence ID" value="JAC80140.1"/>
    <property type="molecule type" value="Transcribed_RNA"/>
</dbReference>
<feature type="non-terminal residue" evidence="2">
    <location>
        <position position="101"/>
    </location>
</feature>